<dbReference type="EMBL" id="JAMOIM010000020">
    <property type="protein sequence ID" value="MCW6510995.1"/>
    <property type="molecule type" value="Genomic_DNA"/>
</dbReference>
<evidence type="ECO:0000313" key="2">
    <source>
        <dbReference type="Proteomes" id="UP001165667"/>
    </source>
</evidence>
<dbReference type="AlphaFoldDB" id="A0AA41Z192"/>
<sequence length="215" mass="24456">MQEVRRFLWKYYFDHPADEIVVSSPHLSVVDFFLSKRTTRIGLTARQFIGELDYDLLNPLKDFSPQAQTALQRVEAAEHKAKDQEIFLAWLTNSIPLEGPHGRVMSVSRRIELAQFCYERRKAFFVACPAMAVEVSLTTDRARDRSRNPTRSDGPDASHTVMALSYCDIFFTRDRHQGNSAGAVRRMLKGLSLAYVCVEPKQLSKLLQTGVSTIT</sequence>
<organism evidence="1 2">
    <name type="scientific">Lichenifustis flavocetrariae</name>
    <dbReference type="NCBI Taxonomy" id="2949735"/>
    <lineage>
        <taxon>Bacteria</taxon>
        <taxon>Pseudomonadati</taxon>
        <taxon>Pseudomonadota</taxon>
        <taxon>Alphaproteobacteria</taxon>
        <taxon>Hyphomicrobiales</taxon>
        <taxon>Lichenihabitantaceae</taxon>
        <taxon>Lichenifustis</taxon>
    </lineage>
</organism>
<keyword evidence="2" id="KW-1185">Reference proteome</keyword>
<name>A0AA41Z192_9HYPH</name>
<accession>A0AA41Z192</accession>
<proteinExistence type="predicted"/>
<protein>
    <submittedName>
        <fullName evidence="1">Uncharacterized protein</fullName>
    </submittedName>
</protein>
<reference evidence="1" key="1">
    <citation type="submission" date="2022-05" db="EMBL/GenBank/DDBJ databases">
        <authorList>
            <person name="Pankratov T."/>
        </authorList>
    </citation>
    <scope>NUCLEOTIDE SEQUENCE</scope>
    <source>
        <strain evidence="1">BP6-180914</strain>
    </source>
</reference>
<gene>
    <name evidence="1" type="ORF">M8523_23600</name>
</gene>
<comment type="caution">
    <text evidence="1">The sequence shown here is derived from an EMBL/GenBank/DDBJ whole genome shotgun (WGS) entry which is preliminary data.</text>
</comment>
<evidence type="ECO:0000313" key="1">
    <source>
        <dbReference type="EMBL" id="MCW6510995.1"/>
    </source>
</evidence>
<dbReference type="Proteomes" id="UP001165667">
    <property type="component" value="Unassembled WGS sequence"/>
</dbReference>